<reference evidence="2" key="1">
    <citation type="journal article" date="2012" name="Nat. Biotechnol.">
        <title>Reference genome sequence of the model plant Setaria.</title>
        <authorList>
            <person name="Bennetzen J.L."/>
            <person name="Schmutz J."/>
            <person name="Wang H."/>
            <person name="Percifield R."/>
            <person name="Hawkins J."/>
            <person name="Pontaroli A.C."/>
            <person name="Estep M."/>
            <person name="Feng L."/>
            <person name="Vaughn J.N."/>
            <person name="Grimwood J."/>
            <person name="Jenkins J."/>
            <person name="Barry K."/>
            <person name="Lindquist E."/>
            <person name="Hellsten U."/>
            <person name="Deshpande S."/>
            <person name="Wang X."/>
            <person name="Wu X."/>
            <person name="Mitros T."/>
            <person name="Triplett J."/>
            <person name="Yang X."/>
            <person name="Ye C.Y."/>
            <person name="Mauro-Herrera M."/>
            <person name="Wang L."/>
            <person name="Li P."/>
            <person name="Sharma M."/>
            <person name="Sharma R."/>
            <person name="Ronald P.C."/>
            <person name="Panaud O."/>
            <person name="Kellogg E.A."/>
            <person name="Brutnell T.P."/>
            <person name="Doust A.N."/>
            <person name="Tuskan G.A."/>
            <person name="Rokhsar D."/>
            <person name="Devos K.M."/>
        </authorList>
    </citation>
    <scope>NUCLEOTIDE SEQUENCE [LARGE SCALE GENOMIC DNA]</scope>
    <source>
        <strain evidence="2">Yugu1</strain>
    </source>
</reference>
<organism evidence="2">
    <name type="scientific">Setaria italica</name>
    <name type="common">Foxtail millet</name>
    <name type="synonym">Panicum italicum</name>
    <dbReference type="NCBI Taxonomy" id="4555"/>
    <lineage>
        <taxon>Eukaryota</taxon>
        <taxon>Viridiplantae</taxon>
        <taxon>Streptophyta</taxon>
        <taxon>Embryophyta</taxon>
        <taxon>Tracheophyta</taxon>
        <taxon>Spermatophyta</taxon>
        <taxon>Magnoliopsida</taxon>
        <taxon>Liliopsida</taxon>
        <taxon>Poales</taxon>
        <taxon>Poaceae</taxon>
        <taxon>PACMAD clade</taxon>
        <taxon>Panicoideae</taxon>
        <taxon>Panicodae</taxon>
        <taxon>Paniceae</taxon>
        <taxon>Cenchrinae</taxon>
        <taxon>Setaria</taxon>
    </lineage>
</organism>
<proteinExistence type="predicted"/>
<sequence length="232" mass="24335">MAVGGSHRGAAHGGVGVDGSEPFAVGSGAHGARSGSGGFHPPGSEPPAQRATSVVGEGRVDLVCDRACVQHDQGRWLWLVRWRAGDGRRHPTRTTETRRWRRCGPWRRAEGGAGCRGARVAVGDSTYGLLGARVRGGGAAGRRPREGARWPRDGARRHNGGAAPGRASVAAVLRSWECWARPISACGIASDAVGHGRLQPVVAVPPQCASGMARWLAVSATWDYVGGRHLQQ</sequence>
<feature type="region of interest" description="Disordered" evidence="1">
    <location>
        <begin position="138"/>
        <end position="163"/>
    </location>
</feature>
<feature type="compositionally biased region" description="Basic and acidic residues" evidence="1">
    <location>
        <begin position="143"/>
        <end position="156"/>
    </location>
</feature>
<dbReference type="EMBL" id="CM003530">
    <property type="protein sequence ID" value="RCV15646.1"/>
    <property type="molecule type" value="Genomic_DNA"/>
</dbReference>
<accession>A0A368QCC6</accession>
<evidence type="ECO:0000256" key="1">
    <source>
        <dbReference type="SAM" id="MobiDB-lite"/>
    </source>
</evidence>
<protein>
    <submittedName>
        <fullName evidence="2">Uncharacterized protein</fullName>
    </submittedName>
</protein>
<gene>
    <name evidence="2" type="ORF">SETIT_3G073800v2</name>
</gene>
<name>A0A368QCC6_SETIT</name>
<feature type="region of interest" description="Disordered" evidence="1">
    <location>
        <begin position="1"/>
        <end position="54"/>
    </location>
</feature>
<feature type="compositionally biased region" description="Low complexity" evidence="1">
    <location>
        <begin position="24"/>
        <end position="33"/>
    </location>
</feature>
<reference evidence="2" key="2">
    <citation type="submission" date="2015-07" db="EMBL/GenBank/DDBJ databases">
        <authorList>
            <person name="Noorani M."/>
        </authorList>
    </citation>
    <scope>NUCLEOTIDE SEQUENCE</scope>
    <source>
        <strain evidence="2">Yugu1</strain>
    </source>
</reference>
<evidence type="ECO:0000313" key="2">
    <source>
        <dbReference type="EMBL" id="RCV15646.1"/>
    </source>
</evidence>
<dbReference type="AlphaFoldDB" id="A0A368QCC6"/>